<protein>
    <recommendedName>
        <fullName evidence="2">Transposase IS4-like domain-containing protein</fullName>
    </recommendedName>
</protein>
<dbReference type="Pfam" id="PF01609">
    <property type="entry name" value="DDE_Tnp_1"/>
    <property type="match status" value="1"/>
</dbReference>
<feature type="domain" description="Transposase IS4-like" evidence="2">
    <location>
        <begin position="2"/>
        <end position="92"/>
    </location>
</feature>
<name>A0A839GRR6_9BACT</name>
<proteinExistence type="predicted"/>
<dbReference type="GO" id="GO:0004803">
    <property type="term" value="F:transposase activity"/>
    <property type="evidence" value="ECO:0007669"/>
    <property type="project" value="InterPro"/>
</dbReference>
<dbReference type="GO" id="GO:0006313">
    <property type="term" value="P:DNA transposition"/>
    <property type="evidence" value="ECO:0007669"/>
    <property type="project" value="InterPro"/>
</dbReference>
<feature type="compositionally biased region" description="Basic and acidic residues" evidence="1">
    <location>
        <begin position="36"/>
        <end position="49"/>
    </location>
</feature>
<evidence type="ECO:0000256" key="1">
    <source>
        <dbReference type="SAM" id="MobiDB-lite"/>
    </source>
</evidence>
<gene>
    <name evidence="3" type="ORF">FHS90_001819</name>
</gene>
<dbReference type="InterPro" id="IPR002559">
    <property type="entry name" value="Transposase_11"/>
</dbReference>
<evidence type="ECO:0000313" key="3">
    <source>
        <dbReference type="EMBL" id="MBA9077108.1"/>
    </source>
</evidence>
<keyword evidence="4" id="KW-1185">Reference proteome</keyword>
<organism evidence="3 4">
    <name type="scientific">Rufibacter quisquiliarum</name>
    <dbReference type="NCBI Taxonomy" id="1549639"/>
    <lineage>
        <taxon>Bacteria</taxon>
        <taxon>Pseudomonadati</taxon>
        <taxon>Bacteroidota</taxon>
        <taxon>Cytophagia</taxon>
        <taxon>Cytophagales</taxon>
        <taxon>Hymenobacteraceae</taxon>
        <taxon>Rufibacter</taxon>
    </lineage>
</organism>
<dbReference type="EMBL" id="JACJIQ010000006">
    <property type="protein sequence ID" value="MBA9077108.1"/>
    <property type="molecule type" value="Genomic_DNA"/>
</dbReference>
<feature type="region of interest" description="Disordered" evidence="1">
    <location>
        <begin position="36"/>
        <end position="57"/>
    </location>
</feature>
<dbReference type="Proteomes" id="UP000563094">
    <property type="component" value="Unassembled WGS sequence"/>
</dbReference>
<dbReference type="GO" id="GO:0003677">
    <property type="term" value="F:DNA binding"/>
    <property type="evidence" value="ECO:0007669"/>
    <property type="project" value="InterPro"/>
</dbReference>
<accession>A0A839GRR6</accession>
<dbReference type="AlphaFoldDB" id="A0A839GRR6"/>
<comment type="caution">
    <text evidence="3">The sequence shown here is derived from an EMBL/GenBank/DDBJ whole genome shotgun (WGS) entry which is preliminary data.</text>
</comment>
<evidence type="ECO:0000313" key="4">
    <source>
        <dbReference type="Proteomes" id="UP000563094"/>
    </source>
</evidence>
<evidence type="ECO:0000259" key="2">
    <source>
        <dbReference type="Pfam" id="PF01609"/>
    </source>
</evidence>
<sequence>MAVTDAGGTILSVLVGSASPHEVKLVEKVLEERFTEPSPRKPIGDKAYDSDPPDEALHQQGIDMIAPHRGNRKKKKTQDGRKLRCYKRRWKVKRSFA</sequence>
<reference evidence="3 4" key="1">
    <citation type="submission" date="2020-08" db="EMBL/GenBank/DDBJ databases">
        <title>Genomic Encyclopedia of Type Strains, Phase IV (KMG-IV): sequencing the most valuable type-strain genomes for metagenomic binning, comparative biology and taxonomic classification.</title>
        <authorList>
            <person name="Goeker M."/>
        </authorList>
    </citation>
    <scope>NUCLEOTIDE SEQUENCE [LARGE SCALE GENOMIC DNA]</scope>
    <source>
        <strain evidence="3 4">DSM 29854</strain>
    </source>
</reference>